<dbReference type="InterPro" id="IPR003675">
    <property type="entry name" value="Rce1/LyrA-like_dom"/>
</dbReference>
<keyword evidence="3" id="KW-0482">Metalloprotease</keyword>
<feature type="transmembrane region" description="Helical" evidence="1">
    <location>
        <begin position="32"/>
        <end position="55"/>
    </location>
</feature>
<evidence type="ECO:0000259" key="2">
    <source>
        <dbReference type="Pfam" id="PF02517"/>
    </source>
</evidence>
<dbReference type="Proteomes" id="UP000680815">
    <property type="component" value="Unassembled WGS sequence"/>
</dbReference>
<feature type="transmembrane region" description="Helical" evidence="1">
    <location>
        <begin position="67"/>
        <end position="89"/>
    </location>
</feature>
<sequence length="257" mass="27512">MSTTEDGGRFAWLEDPGRDFPYFRGQPVALTAWQWLLVMAAVGVGFMSVALPFAWPGGMVGGFVPAILLFVIPLGALAFVAGSAWRALFGRVSGREIKWMVLFALLNIVVTLCVGAVVTAFVEVEANAAIASVVGLDTAGRVLFLVKIALQLLGEEVISILPFLALLTLFTRRFGASRRGAIVGAWLLSALLFGLAHLPTYGWNLVQCIVIIGTARLVLTLPWIITKNLWVSTGAHVLNDWALMSMGLLGSTLAGQT</sequence>
<organism evidence="3 4">
    <name type="scientific">Roseomonas nitratireducens</name>
    <dbReference type="NCBI Taxonomy" id="2820810"/>
    <lineage>
        <taxon>Bacteria</taxon>
        <taxon>Pseudomonadati</taxon>
        <taxon>Pseudomonadota</taxon>
        <taxon>Alphaproteobacteria</taxon>
        <taxon>Acetobacterales</taxon>
        <taxon>Roseomonadaceae</taxon>
        <taxon>Roseomonas</taxon>
    </lineage>
</organism>
<evidence type="ECO:0000256" key="1">
    <source>
        <dbReference type="SAM" id="Phobius"/>
    </source>
</evidence>
<feature type="transmembrane region" description="Helical" evidence="1">
    <location>
        <begin position="181"/>
        <end position="198"/>
    </location>
</feature>
<feature type="transmembrane region" description="Helical" evidence="1">
    <location>
        <begin position="204"/>
        <end position="225"/>
    </location>
</feature>
<keyword evidence="1" id="KW-0812">Transmembrane</keyword>
<proteinExistence type="predicted"/>
<feature type="transmembrane region" description="Helical" evidence="1">
    <location>
        <begin position="101"/>
        <end position="122"/>
    </location>
</feature>
<accession>A0ABS4AWH3</accession>
<gene>
    <name evidence="3" type="ORF">J5Y09_14805</name>
</gene>
<keyword evidence="1" id="KW-1133">Transmembrane helix</keyword>
<dbReference type="Pfam" id="PF02517">
    <property type="entry name" value="Rce1-like"/>
    <property type="match status" value="1"/>
</dbReference>
<keyword evidence="1" id="KW-0472">Membrane</keyword>
<keyword evidence="3" id="KW-0645">Protease</keyword>
<evidence type="ECO:0000313" key="4">
    <source>
        <dbReference type="Proteomes" id="UP000680815"/>
    </source>
</evidence>
<feature type="transmembrane region" description="Helical" evidence="1">
    <location>
        <begin position="142"/>
        <end position="169"/>
    </location>
</feature>
<evidence type="ECO:0000313" key="3">
    <source>
        <dbReference type="EMBL" id="MBP0465193.1"/>
    </source>
</evidence>
<comment type="caution">
    <text evidence="3">The sequence shown here is derived from an EMBL/GenBank/DDBJ whole genome shotgun (WGS) entry which is preliminary data.</text>
</comment>
<reference evidence="3 4" key="1">
    <citation type="submission" date="2021-03" db="EMBL/GenBank/DDBJ databases">
        <authorList>
            <person name="So Y."/>
        </authorList>
    </citation>
    <scope>NUCLEOTIDE SEQUENCE [LARGE SCALE GENOMIC DNA]</scope>
    <source>
        <strain evidence="3 4">PWR1</strain>
    </source>
</reference>
<keyword evidence="4" id="KW-1185">Reference proteome</keyword>
<dbReference type="RefSeq" id="WP_209352575.1">
    <property type="nucleotide sequence ID" value="NZ_JAGIYZ010000013.1"/>
</dbReference>
<keyword evidence="3" id="KW-0378">Hydrolase</keyword>
<dbReference type="GO" id="GO:0008237">
    <property type="term" value="F:metallopeptidase activity"/>
    <property type="evidence" value="ECO:0007669"/>
    <property type="project" value="UniProtKB-KW"/>
</dbReference>
<protein>
    <submittedName>
        <fullName evidence="3">CPBP family intramembrane metalloprotease</fullName>
    </submittedName>
</protein>
<dbReference type="EMBL" id="JAGIYZ010000013">
    <property type="protein sequence ID" value="MBP0465193.1"/>
    <property type="molecule type" value="Genomic_DNA"/>
</dbReference>
<name>A0ABS4AWH3_9PROT</name>
<feature type="domain" description="CAAX prenyl protease 2/Lysostaphin resistance protein A-like" evidence="2">
    <location>
        <begin position="142"/>
        <end position="241"/>
    </location>
</feature>